<dbReference type="Proteomes" id="UP000195772">
    <property type="component" value="Unassembled WGS sequence"/>
</dbReference>
<feature type="transmembrane region" description="Helical" evidence="7">
    <location>
        <begin position="307"/>
        <end position="329"/>
    </location>
</feature>
<dbReference type="InterPro" id="IPR054321">
    <property type="entry name" value="PspC-rel_TM"/>
</dbReference>
<dbReference type="AlphaFoldDB" id="A0A1Y3QZI9"/>
<keyword evidence="3 7" id="KW-0812">Transmembrane</keyword>
<dbReference type="PANTHER" id="PTHR33885">
    <property type="entry name" value="PHAGE SHOCK PROTEIN C"/>
    <property type="match status" value="1"/>
</dbReference>
<dbReference type="PANTHER" id="PTHR33885:SF3">
    <property type="entry name" value="PHAGE SHOCK PROTEIN C"/>
    <property type="match status" value="1"/>
</dbReference>
<evidence type="ECO:0000256" key="7">
    <source>
        <dbReference type="SAM" id="Phobius"/>
    </source>
</evidence>
<evidence type="ECO:0000256" key="5">
    <source>
        <dbReference type="ARBA" id="ARBA00023136"/>
    </source>
</evidence>
<gene>
    <name evidence="10" type="ORF">B5G41_01880</name>
</gene>
<feature type="transmembrane region" description="Helical" evidence="7">
    <location>
        <begin position="278"/>
        <end position="300"/>
    </location>
</feature>
<keyword evidence="5 7" id="KW-0472">Membrane</keyword>
<keyword evidence="4 7" id="KW-1133">Transmembrane helix</keyword>
<dbReference type="InterPro" id="IPR007168">
    <property type="entry name" value="Phageshock_PspC_N"/>
</dbReference>
<evidence type="ECO:0000256" key="1">
    <source>
        <dbReference type="ARBA" id="ARBA00004162"/>
    </source>
</evidence>
<keyword evidence="2" id="KW-1003">Cell membrane</keyword>
<evidence type="ECO:0000259" key="9">
    <source>
        <dbReference type="Pfam" id="PF22571"/>
    </source>
</evidence>
<evidence type="ECO:0000256" key="4">
    <source>
        <dbReference type="ARBA" id="ARBA00022989"/>
    </source>
</evidence>
<dbReference type="Pfam" id="PF04024">
    <property type="entry name" value="PspC"/>
    <property type="match status" value="1"/>
</dbReference>
<dbReference type="eggNOG" id="COG1983">
    <property type="taxonomic scope" value="Bacteria"/>
</dbReference>
<protein>
    <submittedName>
        <fullName evidence="10">Uncharacterized protein</fullName>
    </submittedName>
</protein>
<evidence type="ECO:0000256" key="3">
    <source>
        <dbReference type="ARBA" id="ARBA00022692"/>
    </source>
</evidence>
<evidence type="ECO:0000256" key="6">
    <source>
        <dbReference type="SAM" id="MobiDB-lite"/>
    </source>
</evidence>
<sequence length="444" mass="48628">MKEVKKCSISGVAFTMDADAYQELEKYLDSLKKTYKDTPDGAEIVADIEARIAELILTTQDNTRVVEKPLILNIIHQMGSVEDISEESSDKKAPEEPRIPRRLYRDTENAKLGGVCAGIGKYFDVDPVWIRLGMFLPILLSFLHWIPFMDWTGSMMGNLFGIFVICYVIMWFAVPAARTARQKLEMNGEKITAQSIRETTEATAGCDPDVRAKPIVAEAVSVFGKVVLILLKLFAGLLVFGLIMGACALIIGLFALVVGGGGILSPFFPLGMTLWVPILGIFIVLIPVILLIYVLMCLIASRKPGGTAVLIIFLLWLASFIACACIAIREDVGDRFRAKRNVIEQVLNTEVVIDNDTTTVQKLLKEYESQNVIEDGQKTLHISIPNKSIDITIDKDKAGLEVKADGNRVKVGKSRKASSEKAGQSTQAAAEADADTAAQGQQTE</sequence>
<dbReference type="Pfam" id="PF22571">
    <property type="entry name" value="LiaI-LiaF-TM_PspC"/>
    <property type="match status" value="1"/>
</dbReference>
<organism evidence="10 11">
    <name type="scientific">Alistipes onderdonkii</name>
    <dbReference type="NCBI Taxonomy" id="328813"/>
    <lineage>
        <taxon>Bacteria</taxon>
        <taxon>Pseudomonadati</taxon>
        <taxon>Bacteroidota</taxon>
        <taxon>Bacteroidia</taxon>
        <taxon>Bacteroidales</taxon>
        <taxon>Rikenellaceae</taxon>
        <taxon>Alistipes</taxon>
    </lineage>
</organism>
<feature type="domain" description="Phage shock protein PspC N-terminal" evidence="8">
    <location>
        <begin position="101"/>
        <end position="176"/>
    </location>
</feature>
<comment type="subcellular location">
    <subcellularLocation>
        <location evidence="1">Cell membrane</location>
        <topology evidence="1">Single-pass membrane protein</topology>
    </subcellularLocation>
</comment>
<feature type="transmembrane region" description="Helical" evidence="7">
    <location>
        <begin position="159"/>
        <end position="177"/>
    </location>
</feature>
<dbReference type="RefSeq" id="WP_087401080.1">
    <property type="nucleotide sequence ID" value="NZ_BAAFKZ010000008.1"/>
</dbReference>
<evidence type="ECO:0000313" key="11">
    <source>
        <dbReference type="Proteomes" id="UP000195772"/>
    </source>
</evidence>
<name>A0A1Y3QZI9_9BACT</name>
<dbReference type="InterPro" id="IPR052027">
    <property type="entry name" value="PspC"/>
</dbReference>
<comment type="caution">
    <text evidence="10">The sequence shown here is derived from an EMBL/GenBank/DDBJ whole genome shotgun (WGS) entry which is preliminary data.</text>
</comment>
<feature type="transmembrane region" description="Helical" evidence="7">
    <location>
        <begin position="233"/>
        <end position="258"/>
    </location>
</feature>
<dbReference type="GO" id="GO:0005886">
    <property type="term" value="C:plasma membrane"/>
    <property type="evidence" value="ECO:0007669"/>
    <property type="project" value="UniProtKB-SubCell"/>
</dbReference>
<evidence type="ECO:0000313" key="10">
    <source>
        <dbReference type="EMBL" id="OUN05072.1"/>
    </source>
</evidence>
<dbReference type="OrthoDB" id="5772680at2"/>
<proteinExistence type="predicted"/>
<feature type="domain" description="PspC-related transmembrane region" evidence="9">
    <location>
        <begin position="215"/>
        <end position="328"/>
    </location>
</feature>
<evidence type="ECO:0000256" key="2">
    <source>
        <dbReference type="ARBA" id="ARBA00022475"/>
    </source>
</evidence>
<reference evidence="11" key="1">
    <citation type="submission" date="2017-04" db="EMBL/GenBank/DDBJ databases">
        <title>Function of individual gut microbiota members based on whole genome sequencing of pure cultures obtained from chicken caecum.</title>
        <authorList>
            <person name="Medvecky M."/>
            <person name="Cejkova D."/>
            <person name="Polansky O."/>
            <person name="Karasova D."/>
            <person name="Kubasova T."/>
            <person name="Cizek A."/>
            <person name="Rychlik I."/>
        </authorList>
    </citation>
    <scope>NUCLEOTIDE SEQUENCE [LARGE SCALE GENOMIC DNA]</scope>
    <source>
        <strain evidence="11">An90</strain>
    </source>
</reference>
<accession>A0A1Y3QZI9</accession>
<feature type="transmembrane region" description="Helical" evidence="7">
    <location>
        <begin position="128"/>
        <end position="147"/>
    </location>
</feature>
<evidence type="ECO:0000259" key="8">
    <source>
        <dbReference type="Pfam" id="PF04024"/>
    </source>
</evidence>
<dbReference type="EMBL" id="NFHB01000001">
    <property type="protein sequence ID" value="OUN05072.1"/>
    <property type="molecule type" value="Genomic_DNA"/>
</dbReference>
<feature type="region of interest" description="Disordered" evidence="6">
    <location>
        <begin position="408"/>
        <end position="444"/>
    </location>
</feature>
<feature type="compositionally biased region" description="Low complexity" evidence="6">
    <location>
        <begin position="422"/>
        <end position="444"/>
    </location>
</feature>